<dbReference type="EMBL" id="MU274902">
    <property type="protein sequence ID" value="KAI0093024.1"/>
    <property type="molecule type" value="Genomic_DNA"/>
</dbReference>
<evidence type="ECO:0000313" key="2">
    <source>
        <dbReference type="Proteomes" id="UP001055072"/>
    </source>
</evidence>
<reference evidence="1" key="1">
    <citation type="journal article" date="2021" name="Environ. Microbiol.">
        <title>Gene family expansions and transcriptome signatures uncover fungal adaptations to wood decay.</title>
        <authorList>
            <person name="Hage H."/>
            <person name="Miyauchi S."/>
            <person name="Viragh M."/>
            <person name="Drula E."/>
            <person name="Min B."/>
            <person name="Chaduli D."/>
            <person name="Navarro D."/>
            <person name="Favel A."/>
            <person name="Norest M."/>
            <person name="Lesage-Meessen L."/>
            <person name="Balint B."/>
            <person name="Merenyi Z."/>
            <person name="de Eugenio L."/>
            <person name="Morin E."/>
            <person name="Martinez A.T."/>
            <person name="Baldrian P."/>
            <person name="Stursova M."/>
            <person name="Martinez M.J."/>
            <person name="Novotny C."/>
            <person name="Magnuson J.K."/>
            <person name="Spatafora J.W."/>
            <person name="Maurice S."/>
            <person name="Pangilinan J."/>
            <person name="Andreopoulos W."/>
            <person name="LaButti K."/>
            <person name="Hundley H."/>
            <person name="Na H."/>
            <person name="Kuo A."/>
            <person name="Barry K."/>
            <person name="Lipzen A."/>
            <person name="Henrissat B."/>
            <person name="Riley R."/>
            <person name="Ahrendt S."/>
            <person name="Nagy L.G."/>
            <person name="Grigoriev I.V."/>
            <person name="Martin F."/>
            <person name="Rosso M.N."/>
        </authorList>
    </citation>
    <scope>NUCLEOTIDE SEQUENCE</scope>
    <source>
        <strain evidence="1">CBS 384.51</strain>
    </source>
</reference>
<keyword evidence="2" id="KW-1185">Reference proteome</keyword>
<proteinExistence type="predicted"/>
<organism evidence="1 2">
    <name type="scientific">Irpex rosettiformis</name>
    <dbReference type="NCBI Taxonomy" id="378272"/>
    <lineage>
        <taxon>Eukaryota</taxon>
        <taxon>Fungi</taxon>
        <taxon>Dikarya</taxon>
        <taxon>Basidiomycota</taxon>
        <taxon>Agaricomycotina</taxon>
        <taxon>Agaricomycetes</taxon>
        <taxon>Polyporales</taxon>
        <taxon>Irpicaceae</taxon>
        <taxon>Irpex</taxon>
    </lineage>
</organism>
<sequence>MASAISSYRLETPRPKPPPIPIRSSNTLSSSSQHRDTSAPLLYDLPSATPASPRSPCFSPPPTSPTGRSQSRMSRSKGMTPPPHNRTLTAAQPQERDLENFASVCKSWYFDQDDKAGRIMTQTLATLPSSHRAPFARLQASIRSAYHASVNARRNAEFQAHLSATVPGASLMPASRADPSGPLARKERLERFERFIRAWCVQGMPGTKPFFTGLWSVMRLSVLPENLGGAGGNRIEWEIDDAVFKEAAGKDFMLEAIDVLKGYLGFEEAPSLKQSTSSVAVPYSPFTALTPIHSRSQSTPLPSASSATSRSTKAPPIASTTQTKRARAPSDPFVDSHLPTPNTLSASYSSANTIGQLSSSGSSTDEQSLPPTPRVEATDPFRNYANVLDLSETETYMRIWTAPDLSNAELLALLNVFPSFVVQNPLPRFPSVELRVRRDIEEGADSDGDSGAITVGTGTMWVGGRSRSPGWKGNWWSRFRQWLRRLFC</sequence>
<name>A0ACB8UG60_9APHY</name>
<comment type="caution">
    <text evidence="1">The sequence shown here is derived from an EMBL/GenBank/DDBJ whole genome shotgun (WGS) entry which is preliminary data.</text>
</comment>
<accession>A0ACB8UG60</accession>
<gene>
    <name evidence="1" type="ORF">BDY19DRAFT_921611</name>
</gene>
<evidence type="ECO:0000313" key="1">
    <source>
        <dbReference type="EMBL" id="KAI0093024.1"/>
    </source>
</evidence>
<dbReference type="Proteomes" id="UP001055072">
    <property type="component" value="Unassembled WGS sequence"/>
</dbReference>
<protein>
    <submittedName>
        <fullName evidence="1">Uncharacterized protein</fullName>
    </submittedName>
</protein>